<dbReference type="EMBL" id="JAUTXY010000001">
    <property type="protein sequence ID" value="MEE2055955.1"/>
    <property type="molecule type" value="Genomic_DNA"/>
</dbReference>
<name>A0ABU7L347_9NOCA</name>
<keyword evidence="1" id="KW-0472">Membrane</keyword>
<accession>A0ABU7L347</accession>
<keyword evidence="1" id="KW-0812">Transmembrane</keyword>
<gene>
    <name evidence="2" type="ORF">Q7514_00235</name>
</gene>
<comment type="caution">
    <text evidence="2">The sequence shown here is derived from an EMBL/GenBank/DDBJ whole genome shotgun (WGS) entry which is preliminary data.</text>
</comment>
<sequence>MSDQWTATEQHPAHRDRFVGDVSLGVLGVATLAWAATWFINGNASPGIAGWFLSPLACVVLWSACVWRAHRAGTSTPVRCRWVLAGAVVSLLPSVAGIFGPLFVVALVVLALAIPERSTTMGVIAAVVLVANLITATELGRILGVGTIDSASGFVATGIGIAGVLIAVWGLNGVALHVRPCSDQASAGHPGGDVAAGDSQ</sequence>
<keyword evidence="3" id="KW-1185">Reference proteome</keyword>
<organism evidence="2 3">
    <name type="scientific">Rhodococcus artemisiae</name>
    <dbReference type="NCBI Taxonomy" id="714159"/>
    <lineage>
        <taxon>Bacteria</taxon>
        <taxon>Bacillati</taxon>
        <taxon>Actinomycetota</taxon>
        <taxon>Actinomycetes</taxon>
        <taxon>Mycobacteriales</taxon>
        <taxon>Nocardiaceae</taxon>
        <taxon>Rhodococcus</taxon>
    </lineage>
</organism>
<feature type="transmembrane region" description="Helical" evidence="1">
    <location>
        <begin position="82"/>
        <end position="114"/>
    </location>
</feature>
<evidence type="ECO:0000256" key="1">
    <source>
        <dbReference type="SAM" id="Phobius"/>
    </source>
</evidence>
<proteinExistence type="predicted"/>
<dbReference type="Proteomes" id="UP001336020">
    <property type="component" value="Unassembled WGS sequence"/>
</dbReference>
<feature type="transmembrane region" description="Helical" evidence="1">
    <location>
        <begin position="52"/>
        <end position="70"/>
    </location>
</feature>
<evidence type="ECO:0000313" key="2">
    <source>
        <dbReference type="EMBL" id="MEE2055955.1"/>
    </source>
</evidence>
<feature type="transmembrane region" description="Helical" evidence="1">
    <location>
        <begin position="18"/>
        <end position="40"/>
    </location>
</feature>
<dbReference type="RefSeq" id="WP_330131278.1">
    <property type="nucleotide sequence ID" value="NZ_JAUTXY010000001.1"/>
</dbReference>
<feature type="transmembrane region" description="Helical" evidence="1">
    <location>
        <begin position="120"/>
        <end position="139"/>
    </location>
</feature>
<evidence type="ECO:0000313" key="3">
    <source>
        <dbReference type="Proteomes" id="UP001336020"/>
    </source>
</evidence>
<keyword evidence="1" id="KW-1133">Transmembrane helix</keyword>
<protein>
    <submittedName>
        <fullName evidence="2">Uncharacterized protein</fullName>
    </submittedName>
</protein>
<feature type="transmembrane region" description="Helical" evidence="1">
    <location>
        <begin position="151"/>
        <end position="171"/>
    </location>
</feature>
<reference evidence="2 3" key="1">
    <citation type="submission" date="2023-07" db="EMBL/GenBank/DDBJ databases">
        <authorList>
            <person name="Girao M."/>
            <person name="Carvalho M.F."/>
        </authorList>
    </citation>
    <scope>NUCLEOTIDE SEQUENCE [LARGE SCALE GENOMIC DNA]</scope>
    <source>
        <strain evidence="2 3">YIM65754</strain>
    </source>
</reference>